<comment type="caution">
    <text evidence="1">The sequence shown here is derived from an EMBL/GenBank/DDBJ whole genome shotgun (WGS) entry which is preliminary data.</text>
</comment>
<keyword evidence="2" id="KW-1185">Reference proteome</keyword>
<reference evidence="1 2" key="1">
    <citation type="submission" date="2021-06" db="EMBL/GenBank/DDBJ databases">
        <authorList>
            <person name="Palmer J.M."/>
        </authorList>
    </citation>
    <scope>NUCLEOTIDE SEQUENCE [LARGE SCALE GENOMIC DNA]</scope>
    <source>
        <strain evidence="1 2">CL_MEX2019</strain>
        <tissue evidence="1">Muscle</tissue>
    </source>
</reference>
<evidence type="ECO:0000313" key="1">
    <source>
        <dbReference type="EMBL" id="MED6267980.1"/>
    </source>
</evidence>
<dbReference type="EMBL" id="JAHUTJ010009687">
    <property type="protein sequence ID" value="MED6267980.1"/>
    <property type="molecule type" value="Genomic_DNA"/>
</dbReference>
<sequence length="129" mass="14675">MSQYLPLNNVMDFQPTNHFYFSLGFCNPISSLPKLQVDKFKCSVVGCIKPHNSLHRPPASEPLRSSWLDFFHGNVPTSVGKLLFVSTRLFKDKFFISLHQYLGFAKRLHLIKGSVPSFYGNNEHSKAVS</sequence>
<organism evidence="1 2">
    <name type="scientific">Characodon lateralis</name>
    <dbReference type="NCBI Taxonomy" id="208331"/>
    <lineage>
        <taxon>Eukaryota</taxon>
        <taxon>Metazoa</taxon>
        <taxon>Chordata</taxon>
        <taxon>Craniata</taxon>
        <taxon>Vertebrata</taxon>
        <taxon>Euteleostomi</taxon>
        <taxon>Actinopterygii</taxon>
        <taxon>Neopterygii</taxon>
        <taxon>Teleostei</taxon>
        <taxon>Neoteleostei</taxon>
        <taxon>Acanthomorphata</taxon>
        <taxon>Ovalentaria</taxon>
        <taxon>Atherinomorphae</taxon>
        <taxon>Cyprinodontiformes</taxon>
        <taxon>Goodeidae</taxon>
        <taxon>Characodon</taxon>
    </lineage>
</organism>
<evidence type="ECO:0000313" key="2">
    <source>
        <dbReference type="Proteomes" id="UP001352852"/>
    </source>
</evidence>
<dbReference type="Proteomes" id="UP001352852">
    <property type="component" value="Unassembled WGS sequence"/>
</dbReference>
<name>A0ABU7D0D6_9TELE</name>
<accession>A0ABU7D0D6</accession>
<protein>
    <submittedName>
        <fullName evidence="1">Uncharacterized protein</fullName>
    </submittedName>
</protein>
<gene>
    <name evidence="1" type="ORF">CHARACLAT_017610</name>
</gene>
<proteinExistence type="predicted"/>